<dbReference type="EMBL" id="BNJK01000001">
    <property type="protein sequence ID" value="GHO93860.1"/>
    <property type="molecule type" value="Genomic_DNA"/>
</dbReference>
<dbReference type="AlphaFoldDB" id="A0A8J3IJY4"/>
<dbReference type="SUPFAM" id="SSF52540">
    <property type="entry name" value="P-loop containing nucleoside triphosphate hydrolases"/>
    <property type="match status" value="1"/>
</dbReference>
<reference evidence="1" key="1">
    <citation type="submission" date="2020-10" db="EMBL/GenBank/DDBJ databases">
        <title>Taxonomic study of unclassified bacteria belonging to the class Ktedonobacteria.</title>
        <authorList>
            <person name="Yabe S."/>
            <person name="Wang C.M."/>
            <person name="Zheng Y."/>
            <person name="Sakai Y."/>
            <person name="Cavaletti L."/>
            <person name="Monciardini P."/>
            <person name="Donadio S."/>
        </authorList>
    </citation>
    <scope>NUCLEOTIDE SEQUENCE</scope>
    <source>
        <strain evidence="1">ID150040</strain>
    </source>
</reference>
<protein>
    <recommendedName>
        <fullName evidence="3">ATP-binding protein</fullName>
    </recommendedName>
</protein>
<proteinExistence type="predicted"/>
<organism evidence="1 2">
    <name type="scientific">Reticulibacter mediterranei</name>
    <dbReference type="NCBI Taxonomy" id="2778369"/>
    <lineage>
        <taxon>Bacteria</taxon>
        <taxon>Bacillati</taxon>
        <taxon>Chloroflexota</taxon>
        <taxon>Ktedonobacteria</taxon>
        <taxon>Ktedonobacterales</taxon>
        <taxon>Reticulibacteraceae</taxon>
        <taxon>Reticulibacter</taxon>
    </lineage>
</organism>
<dbReference type="Gene3D" id="3.40.50.300">
    <property type="entry name" value="P-loop containing nucleotide triphosphate hydrolases"/>
    <property type="match status" value="1"/>
</dbReference>
<evidence type="ECO:0000313" key="1">
    <source>
        <dbReference type="EMBL" id="GHO93860.1"/>
    </source>
</evidence>
<evidence type="ECO:0000313" key="2">
    <source>
        <dbReference type="Proteomes" id="UP000597444"/>
    </source>
</evidence>
<dbReference type="PANTHER" id="PTHR37807:SF3">
    <property type="entry name" value="OS07G0160300 PROTEIN"/>
    <property type="match status" value="1"/>
</dbReference>
<sequence length="174" mass="19423">MTCERQKPTLVLMAGLPGAGKTTLALALGSELRWLVLDKDMYKSLFATMSMIDALASAMAYELLFDVAQDILMRQNMSAIFDSSALHPFVLDHALAITRRADAQLKVILCSVDYEERSSRLSRRTVAPSLPYSEVRSTEDERRLFSHLPAHTLTLQTTRPLEECVASALSYINQ</sequence>
<dbReference type="Proteomes" id="UP000597444">
    <property type="component" value="Unassembled WGS sequence"/>
</dbReference>
<name>A0A8J3IJY4_9CHLR</name>
<keyword evidence="2" id="KW-1185">Reference proteome</keyword>
<comment type="caution">
    <text evidence="1">The sequence shown here is derived from an EMBL/GenBank/DDBJ whole genome shotgun (WGS) entry which is preliminary data.</text>
</comment>
<gene>
    <name evidence="1" type="ORF">KSF_039080</name>
</gene>
<dbReference type="PANTHER" id="PTHR37807">
    <property type="entry name" value="OS07G0160300 PROTEIN"/>
    <property type="match status" value="1"/>
</dbReference>
<dbReference type="InterPro" id="IPR027417">
    <property type="entry name" value="P-loop_NTPase"/>
</dbReference>
<dbReference type="RefSeq" id="WP_220204627.1">
    <property type="nucleotide sequence ID" value="NZ_BNJK01000001.1"/>
</dbReference>
<accession>A0A8J3IJY4</accession>
<dbReference type="Pfam" id="PF13671">
    <property type="entry name" value="AAA_33"/>
    <property type="match status" value="1"/>
</dbReference>
<evidence type="ECO:0008006" key="3">
    <source>
        <dbReference type="Google" id="ProtNLM"/>
    </source>
</evidence>